<dbReference type="EMBL" id="GG657757">
    <property type="protein sequence ID" value="EFL32597.1"/>
    <property type="molecule type" value="Genomic_DNA"/>
</dbReference>
<dbReference type="Proteomes" id="UP000004184">
    <property type="component" value="Unassembled WGS sequence"/>
</dbReference>
<proteinExistence type="predicted"/>
<reference evidence="2" key="1">
    <citation type="submission" date="2009-02" db="EMBL/GenBank/DDBJ databases">
        <title>Annotation of Streptomyces viridochromogenes strain DSM 40736.</title>
        <authorList>
            <consortium name="The Broad Institute Genome Sequencing Platform"/>
            <consortium name="Broad Institute Microbial Sequencing Center"/>
            <person name="Fischbach M."/>
            <person name="Godfrey P."/>
            <person name="Ward D."/>
            <person name="Young S."/>
            <person name="Zeng Q."/>
            <person name="Koehrsen M."/>
            <person name="Alvarado L."/>
            <person name="Berlin A.M."/>
            <person name="Bochicchio J."/>
            <person name="Borenstein D."/>
            <person name="Chapman S.B."/>
            <person name="Chen Z."/>
            <person name="Engels R."/>
            <person name="Freedman E."/>
            <person name="Gellesch M."/>
            <person name="Goldberg J."/>
            <person name="Griggs A."/>
            <person name="Gujja S."/>
            <person name="Heilman E.R."/>
            <person name="Heiman D.I."/>
            <person name="Hepburn T.A."/>
            <person name="Howarth C."/>
            <person name="Jen D."/>
            <person name="Larson L."/>
            <person name="Lewis B."/>
            <person name="Mehta T."/>
            <person name="Park D."/>
            <person name="Pearson M."/>
            <person name="Richards J."/>
            <person name="Roberts A."/>
            <person name="Saif S."/>
            <person name="Shea T.D."/>
            <person name="Shenoy N."/>
            <person name="Sisk P."/>
            <person name="Stolte C."/>
            <person name="Sykes S.N."/>
            <person name="Thomson T."/>
            <person name="Walk T."/>
            <person name="White J."/>
            <person name="Yandava C."/>
            <person name="Straight P."/>
            <person name="Clardy J."/>
            <person name="Hung D."/>
            <person name="Kolter R."/>
            <person name="Mekalanos J."/>
            <person name="Walker S."/>
            <person name="Walsh C.T."/>
            <person name="Wieland-Brown L.C."/>
            <person name="Haas B."/>
            <person name="Nusbaum C."/>
            <person name="Birren B."/>
        </authorList>
    </citation>
    <scope>NUCLEOTIDE SEQUENCE [LARGE SCALE GENOMIC DNA]</scope>
    <source>
        <strain evidence="2">DSM 40736 / JCM 4977 / BCRC 1201 / Tue 494</strain>
    </source>
</reference>
<gene>
    <name evidence="1" type="ORF">SSQG_03115</name>
</gene>
<sequence length="112" mass="12672">MGSTPHGEQGLEWLNGQIDYVYQNINALLVGAYEEIGDAQRRDWFFDGFWSTGRGSFALSWGRTLAERDIQEAKQAGYPKRPEPPKKRYRIVRDVIGKVLEEIPGDGDQGIS</sequence>
<evidence type="ECO:0000313" key="2">
    <source>
        <dbReference type="Proteomes" id="UP000004184"/>
    </source>
</evidence>
<keyword evidence="2" id="KW-1185">Reference proteome</keyword>
<dbReference type="HOGENOM" id="CLU_2144532_0_0_11"/>
<accession>D9XE40</accession>
<name>D9XE40_STRVT</name>
<dbReference type="AlphaFoldDB" id="D9XE40"/>
<evidence type="ECO:0000313" key="1">
    <source>
        <dbReference type="EMBL" id="EFL32597.1"/>
    </source>
</evidence>
<organism evidence="1 2">
    <name type="scientific">Streptomyces viridochromogenes (strain DSM 40736 / JCM 4977 / BCRC 1201 / Tue 494)</name>
    <dbReference type="NCBI Taxonomy" id="591159"/>
    <lineage>
        <taxon>Bacteria</taxon>
        <taxon>Bacillati</taxon>
        <taxon>Actinomycetota</taxon>
        <taxon>Actinomycetes</taxon>
        <taxon>Kitasatosporales</taxon>
        <taxon>Streptomycetaceae</taxon>
        <taxon>Streptomyces</taxon>
    </lineage>
</organism>
<protein>
    <submittedName>
        <fullName evidence="1">Predicted protein</fullName>
    </submittedName>
</protein>